<feature type="domain" description="HTH lysR-type" evidence="6">
    <location>
        <begin position="1"/>
        <end position="60"/>
    </location>
</feature>
<keyword evidence="8" id="KW-1185">Reference proteome</keyword>
<organism evidence="7 8">
    <name type="scientific">Winslowiella arboricola</name>
    <dbReference type="NCBI Taxonomy" id="2978220"/>
    <lineage>
        <taxon>Bacteria</taxon>
        <taxon>Pseudomonadati</taxon>
        <taxon>Pseudomonadota</taxon>
        <taxon>Gammaproteobacteria</taxon>
        <taxon>Enterobacterales</taxon>
        <taxon>Erwiniaceae</taxon>
        <taxon>Winslowiella</taxon>
    </lineage>
</organism>
<dbReference type="GO" id="GO:0043565">
    <property type="term" value="F:sequence-specific DNA binding"/>
    <property type="evidence" value="ECO:0007669"/>
    <property type="project" value="TreeGrafter"/>
</dbReference>
<dbReference type="PROSITE" id="PS50931">
    <property type="entry name" value="HTH_LYSR"/>
    <property type="match status" value="1"/>
</dbReference>
<accession>A0A9J6PDP8</accession>
<evidence type="ECO:0000256" key="3">
    <source>
        <dbReference type="ARBA" id="ARBA00023125"/>
    </source>
</evidence>
<dbReference type="PRINTS" id="PR00039">
    <property type="entry name" value="HTHLYSR"/>
</dbReference>
<dbReference type="Pfam" id="PF03466">
    <property type="entry name" value="LysR_substrate"/>
    <property type="match status" value="1"/>
</dbReference>
<protein>
    <submittedName>
        <fullName evidence="7">DNA-binding transcriptional regulator YafC</fullName>
    </submittedName>
</protein>
<dbReference type="Gene3D" id="3.40.190.10">
    <property type="entry name" value="Periplasmic binding protein-like II"/>
    <property type="match status" value="2"/>
</dbReference>
<dbReference type="GO" id="GO:0006351">
    <property type="term" value="P:DNA-templated transcription"/>
    <property type="evidence" value="ECO:0007669"/>
    <property type="project" value="TreeGrafter"/>
</dbReference>
<dbReference type="InterPro" id="IPR058163">
    <property type="entry name" value="LysR-type_TF_proteobact-type"/>
</dbReference>
<dbReference type="GO" id="GO:0003700">
    <property type="term" value="F:DNA-binding transcription factor activity"/>
    <property type="evidence" value="ECO:0007669"/>
    <property type="project" value="InterPro"/>
</dbReference>
<evidence type="ECO:0000256" key="5">
    <source>
        <dbReference type="SAM" id="Coils"/>
    </source>
</evidence>
<dbReference type="RefSeq" id="WP_267140949.1">
    <property type="nucleotide sequence ID" value="NZ_JAODIL010000048.1"/>
</dbReference>
<dbReference type="Pfam" id="PF00126">
    <property type="entry name" value="HTH_1"/>
    <property type="match status" value="1"/>
</dbReference>
<dbReference type="Proteomes" id="UP001064262">
    <property type="component" value="Unassembled WGS sequence"/>
</dbReference>
<dbReference type="InterPro" id="IPR036390">
    <property type="entry name" value="WH_DNA-bd_sf"/>
</dbReference>
<dbReference type="SUPFAM" id="SSF46785">
    <property type="entry name" value="Winged helix' DNA-binding domain"/>
    <property type="match status" value="1"/>
</dbReference>
<keyword evidence="3 7" id="KW-0238">DNA-binding</keyword>
<dbReference type="InterPro" id="IPR005119">
    <property type="entry name" value="LysR_subst-bd"/>
</dbReference>
<comment type="similarity">
    <text evidence="1">Belongs to the LysR transcriptional regulatory family.</text>
</comment>
<dbReference type="EMBL" id="JAODIM010000034">
    <property type="protein sequence ID" value="MCU5776377.1"/>
    <property type="molecule type" value="Genomic_DNA"/>
</dbReference>
<dbReference type="FunFam" id="3.40.190.10:FF:000126">
    <property type="entry name" value="Transcriptional regulator, LysR family"/>
    <property type="match status" value="1"/>
</dbReference>
<dbReference type="PANTHER" id="PTHR30537:SF20">
    <property type="entry name" value="TRANSCRIPTIONAL REGULATORY PROTEIN"/>
    <property type="match status" value="1"/>
</dbReference>
<comment type="caution">
    <text evidence="7">The sequence shown here is derived from an EMBL/GenBank/DDBJ whole genome shotgun (WGS) entry which is preliminary data.</text>
</comment>
<evidence type="ECO:0000256" key="1">
    <source>
        <dbReference type="ARBA" id="ARBA00009437"/>
    </source>
</evidence>
<evidence type="ECO:0000259" key="6">
    <source>
        <dbReference type="PROSITE" id="PS50931"/>
    </source>
</evidence>
<dbReference type="InterPro" id="IPR049755">
    <property type="entry name" value="YafC/CrgA"/>
</dbReference>
<dbReference type="FunFam" id="1.10.10.10:FF:000001">
    <property type="entry name" value="LysR family transcriptional regulator"/>
    <property type="match status" value="1"/>
</dbReference>
<dbReference type="InterPro" id="IPR036388">
    <property type="entry name" value="WH-like_DNA-bd_sf"/>
</dbReference>
<gene>
    <name evidence="7" type="primary">yafC</name>
    <name evidence="7" type="ORF">N5923_02550</name>
</gene>
<evidence type="ECO:0000313" key="7">
    <source>
        <dbReference type="EMBL" id="MCU5776377.1"/>
    </source>
</evidence>
<evidence type="ECO:0000256" key="4">
    <source>
        <dbReference type="ARBA" id="ARBA00023163"/>
    </source>
</evidence>
<dbReference type="SUPFAM" id="SSF53850">
    <property type="entry name" value="Periplasmic binding protein-like II"/>
    <property type="match status" value="1"/>
</dbReference>
<dbReference type="AlphaFoldDB" id="A0A9J6PDP8"/>
<dbReference type="InterPro" id="IPR000847">
    <property type="entry name" value="LysR_HTH_N"/>
</dbReference>
<keyword evidence="2" id="KW-0805">Transcription regulation</keyword>
<keyword evidence="4" id="KW-0804">Transcription</keyword>
<keyword evidence="5" id="KW-0175">Coiled coil</keyword>
<name>A0A9J6PDP8_9GAMM</name>
<dbReference type="NCBIfam" id="NF040888">
    <property type="entry name" value="trans_reg_YafC"/>
    <property type="match status" value="1"/>
</dbReference>
<evidence type="ECO:0000256" key="2">
    <source>
        <dbReference type="ARBA" id="ARBA00023015"/>
    </source>
</evidence>
<feature type="coiled-coil region" evidence="5">
    <location>
        <begin position="24"/>
        <end position="90"/>
    </location>
</feature>
<reference evidence="7" key="1">
    <citation type="submission" date="2022-09" db="EMBL/GenBank/DDBJ databases">
        <title>Winslowiella arboricola sp. nov., isolated from bleeding cankers on broadleaf hosts.</title>
        <authorList>
            <person name="Brady C."/>
            <person name="Kaur S."/>
            <person name="Crampton B."/>
            <person name="Maddock D."/>
            <person name="Arnold D."/>
            <person name="Denman S."/>
        </authorList>
    </citation>
    <scope>NUCLEOTIDE SEQUENCE</scope>
    <source>
        <strain evidence="7">BAC 15a-03b</strain>
    </source>
</reference>
<dbReference type="Gene3D" id="1.10.10.10">
    <property type="entry name" value="Winged helix-like DNA-binding domain superfamily/Winged helix DNA-binding domain"/>
    <property type="match status" value="1"/>
</dbReference>
<dbReference type="PANTHER" id="PTHR30537">
    <property type="entry name" value="HTH-TYPE TRANSCRIPTIONAL REGULATOR"/>
    <property type="match status" value="1"/>
</dbReference>
<proteinExistence type="inferred from homology"/>
<evidence type="ECO:0000313" key="8">
    <source>
        <dbReference type="Proteomes" id="UP001064262"/>
    </source>
</evidence>
<sequence length="301" mass="33758">MKATSEELTIFVAVVESGSFSRAAEQLEMANSAVSRAVKKLENKLGVELLTRTTRQVKLTQEGEKYFRRVQKLLQEMASAENELIESRNVPSGLLRIDASTPVVLHLLIPMIKPFRQRYPEITLSLLSSETFINLIERKVDVALRIGNLNDSSLRARLLFTSYGKMVAAPDYLAEHGTPVSAEDLRQHHCLAFNEVPRLNRWPIAQLDGQLYDITPDTSSNNGETIKQLCLHGNGIACLSEYMVDKELADGSLVEVLADKRLPVGMPLNAVYYSDGAMNMRMRTFIDFLSEWIKGQYPQPG</sequence>